<comment type="caution">
    <text evidence="1">The sequence shown here is derived from an EMBL/GenBank/DDBJ whole genome shotgun (WGS) entry which is preliminary data.</text>
</comment>
<dbReference type="RefSeq" id="WP_119084856.1">
    <property type="nucleotide sequence ID" value="NZ_QXIY01000001.1"/>
</dbReference>
<organism evidence="1 2">
    <name type="scientific">Candidatus Cryosericum septentrionale</name>
    <dbReference type="NCBI Taxonomy" id="2290913"/>
    <lineage>
        <taxon>Bacteria</taxon>
        <taxon>Pseudomonadati</taxon>
        <taxon>Caldisericota/Cryosericota group</taxon>
        <taxon>Candidatus Cryosericota</taxon>
        <taxon>Candidatus Cryosericia</taxon>
        <taxon>Candidatus Cryosericales</taxon>
        <taxon>Candidatus Cryosericaceae</taxon>
        <taxon>Candidatus Cryosericum</taxon>
    </lineage>
</organism>
<dbReference type="EMBL" id="QXIY01000001">
    <property type="protein sequence ID" value="RIE17695.1"/>
    <property type="molecule type" value="Genomic_DNA"/>
</dbReference>
<protein>
    <submittedName>
        <fullName evidence="1">Uncharacterized protein</fullName>
    </submittedName>
</protein>
<evidence type="ECO:0000313" key="2">
    <source>
        <dbReference type="Proteomes" id="UP000266113"/>
    </source>
</evidence>
<evidence type="ECO:0000313" key="1">
    <source>
        <dbReference type="EMBL" id="RIE17695.1"/>
    </source>
</evidence>
<dbReference type="AlphaFoldDB" id="A0A398DR09"/>
<keyword evidence="2" id="KW-1185">Reference proteome</keyword>
<dbReference type="Proteomes" id="UP000266113">
    <property type="component" value="Unassembled WGS sequence"/>
</dbReference>
<accession>A0A398DR09</accession>
<proteinExistence type="predicted"/>
<sequence>MSTTARVTLPVVGTEGSNIGDFGNGAGAFDYTTYAEYLAHEQEQDRCADIAHRVDAGLNAEGDLNVSPEDIAWFRAHVTSEQMIPSCLL</sequence>
<reference evidence="1 2" key="1">
    <citation type="submission" date="2018-09" db="EMBL/GenBank/DDBJ databases">
        <title>Discovery and Ecogenomic Context for Candidatus Cryosericales, a Global Caldiserica Order Active in Thawing Permafrost.</title>
        <authorList>
            <person name="Martinez M.A."/>
            <person name="Woodcroft B.J."/>
            <person name="Ignacio Espinoza J.C."/>
            <person name="Zayed A."/>
            <person name="Singleton C.M."/>
            <person name="Boyd J."/>
            <person name="Li Y.-F."/>
            <person name="Purvine S."/>
            <person name="Maughan H."/>
            <person name="Hodgkins S.B."/>
            <person name="Anderson D."/>
            <person name="Sederholm M."/>
            <person name="Temperton B."/>
            <person name="Saleska S.R."/>
            <person name="Tyson G.W."/>
            <person name="Rich V.I."/>
        </authorList>
    </citation>
    <scope>NUCLEOTIDE SEQUENCE [LARGE SCALE GENOMIC DNA]</scope>
    <source>
        <strain evidence="1 2">SMC1</strain>
    </source>
</reference>
<name>A0A398DR09_9BACT</name>
<gene>
    <name evidence="1" type="ORF">SMC1_00485</name>
</gene>